<keyword evidence="4" id="KW-1185">Reference proteome</keyword>
<evidence type="ECO:0000259" key="2">
    <source>
        <dbReference type="Pfam" id="PF16655"/>
    </source>
</evidence>
<dbReference type="Gene3D" id="2.60.40.380">
    <property type="entry name" value="Purple acid phosphatase-like, N-terminal"/>
    <property type="match status" value="1"/>
</dbReference>
<dbReference type="InterPro" id="IPR052900">
    <property type="entry name" value="Phospholipid_Metab_Enz"/>
</dbReference>
<dbReference type="PANTHER" id="PTHR43606:SF2">
    <property type="entry name" value="ALKALINE PHOSPHATASE FAMILY PROTEIN (AFU_ORTHOLOGUE AFUA_5G03860)"/>
    <property type="match status" value="1"/>
</dbReference>
<dbReference type="InterPro" id="IPR032093">
    <property type="entry name" value="PhoD_N"/>
</dbReference>
<protein>
    <submittedName>
        <fullName evidence="3">Alkaline phosphatase D family protein</fullName>
    </submittedName>
</protein>
<reference evidence="3 4" key="1">
    <citation type="submission" date="2024-01" db="EMBL/GenBank/DDBJ databases">
        <title>Genome insights into Plantactinospora veratri sp. nov.</title>
        <authorList>
            <person name="Wang L."/>
        </authorList>
    </citation>
    <scope>NUCLEOTIDE SEQUENCE [LARGE SCALE GENOMIC DNA]</scope>
    <source>
        <strain evidence="3 4">NEAU-FHS4</strain>
    </source>
</reference>
<dbReference type="Pfam" id="PF09423">
    <property type="entry name" value="PhoD"/>
    <property type="match status" value="1"/>
</dbReference>
<dbReference type="Proteomes" id="UP001339911">
    <property type="component" value="Unassembled WGS sequence"/>
</dbReference>
<accession>A0ABU7SE67</accession>
<dbReference type="CDD" id="cd07389">
    <property type="entry name" value="MPP_PhoD"/>
    <property type="match status" value="1"/>
</dbReference>
<proteinExistence type="predicted"/>
<evidence type="ECO:0000259" key="1">
    <source>
        <dbReference type="Pfam" id="PF09423"/>
    </source>
</evidence>
<comment type="caution">
    <text evidence="3">The sequence shown here is derived from an EMBL/GenBank/DDBJ whole genome shotgun (WGS) entry which is preliminary data.</text>
</comment>
<dbReference type="InterPro" id="IPR006311">
    <property type="entry name" value="TAT_signal"/>
</dbReference>
<evidence type="ECO:0000313" key="3">
    <source>
        <dbReference type="EMBL" id="MEE6308244.1"/>
    </source>
</evidence>
<dbReference type="InterPro" id="IPR038607">
    <property type="entry name" value="PhoD-like_sf"/>
</dbReference>
<feature type="domain" description="Phospholipase D N-terminal" evidence="2">
    <location>
        <begin position="44"/>
        <end position="140"/>
    </location>
</feature>
<gene>
    <name evidence="3" type="ORF">V1634_15555</name>
</gene>
<dbReference type="RefSeq" id="WP_331208526.1">
    <property type="nucleotide sequence ID" value="NZ_JAZGQL010000009.1"/>
</dbReference>
<dbReference type="InterPro" id="IPR029052">
    <property type="entry name" value="Metallo-depent_PP-like"/>
</dbReference>
<feature type="domain" description="PhoD-like phosphatase metallophosphatase" evidence="1">
    <location>
        <begin position="153"/>
        <end position="475"/>
    </location>
</feature>
<dbReference type="InterPro" id="IPR018946">
    <property type="entry name" value="PhoD-like_MPP"/>
</dbReference>
<dbReference type="Gene3D" id="3.60.21.70">
    <property type="entry name" value="PhoD-like phosphatase"/>
    <property type="match status" value="1"/>
</dbReference>
<dbReference type="SUPFAM" id="SSF56300">
    <property type="entry name" value="Metallo-dependent phosphatases"/>
    <property type="match status" value="1"/>
</dbReference>
<dbReference type="Pfam" id="PF16655">
    <property type="entry name" value="PhoD_N"/>
    <property type="match status" value="1"/>
</dbReference>
<name>A0ABU7SE67_9ACTN</name>
<evidence type="ECO:0000313" key="4">
    <source>
        <dbReference type="Proteomes" id="UP001339911"/>
    </source>
</evidence>
<dbReference type="PROSITE" id="PS51318">
    <property type="entry name" value="TAT"/>
    <property type="match status" value="1"/>
</dbReference>
<organism evidence="3 4">
    <name type="scientific">Plantactinospora veratri</name>
    <dbReference type="NCBI Taxonomy" id="1436122"/>
    <lineage>
        <taxon>Bacteria</taxon>
        <taxon>Bacillati</taxon>
        <taxon>Actinomycetota</taxon>
        <taxon>Actinomycetes</taxon>
        <taxon>Micromonosporales</taxon>
        <taxon>Micromonosporaceae</taxon>
        <taxon>Plantactinospora</taxon>
    </lineage>
</organism>
<dbReference type="EMBL" id="JAZGQL010000009">
    <property type="protein sequence ID" value="MEE6308244.1"/>
    <property type="molecule type" value="Genomic_DNA"/>
</dbReference>
<dbReference type="PANTHER" id="PTHR43606">
    <property type="entry name" value="PHOSPHATASE, PUTATIVE (AFU_ORTHOLOGUE AFUA_6G08710)-RELATED"/>
    <property type="match status" value="1"/>
</dbReference>
<sequence length="513" mass="56079">MTSKMTRRGVLVAGAAVGLVAAGRPAVASTHRVRPALPAELFTLGVASGDPAPDGFVIWTRLAPQPLEPGGGMPARPVQVRWQVAEDAGFRRIVHSGATTAVAEWAHSVHVEVTGLAPRRPYHYRFRVGSRISPAGRARTLPAYGSAPSAYRFAVASCQDWQNGYYAGYRHIAEEEIDLVLHLGDYLYGGEITPQGTEDTPGYARAALPPEPVRAEPHTLEQYRLRHALYKTDPQLQQAHAAVPWALTWDDHEVAPNWGGGQAADPAFAARLAAARQAYYEHLPLRPAARPGPQFRLYRSLTVGDLLRLNITDTRSYRTPGDMLGAAQEAWLTGSLANAGTRWNVTTAQVLMARFDYQPGPGQTFSTDKWDGYPESRARLLDTLAVRGVRNPVMLSGDIHVNIFSDLRVDFDDPGSPTVATEFTGAAISSRGTTAEEEAGTRALIAAEMPHVRYFAGYDRGYLLCQLDRRRWRTDVRAVRTEGWRGQVTSPDADVRTLASYVVEDGRPGAVPL</sequence>